<dbReference type="SUPFAM" id="SSF56235">
    <property type="entry name" value="N-terminal nucleophile aminohydrolases (Ntn hydrolases)"/>
    <property type="match status" value="1"/>
</dbReference>
<feature type="active site" description="Nucleophile" evidence="1">
    <location>
        <position position="206"/>
    </location>
</feature>
<gene>
    <name evidence="3" type="ORF">BCR44DRAFT_26574</name>
</gene>
<reference evidence="3 4" key="1">
    <citation type="submission" date="2016-07" db="EMBL/GenBank/DDBJ databases">
        <title>Pervasive Adenine N6-methylation of Active Genes in Fungi.</title>
        <authorList>
            <consortium name="DOE Joint Genome Institute"/>
            <person name="Mondo S.J."/>
            <person name="Dannebaum R.O."/>
            <person name="Kuo R.C."/>
            <person name="Labutti K."/>
            <person name="Haridas S."/>
            <person name="Kuo A."/>
            <person name="Salamov A."/>
            <person name="Ahrendt S.R."/>
            <person name="Lipzen A."/>
            <person name="Sullivan W."/>
            <person name="Andreopoulos W.B."/>
            <person name="Clum A."/>
            <person name="Lindquist E."/>
            <person name="Daum C."/>
            <person name="Ramamoorthy G.K."/>
            <person name="Gryganskyi A."/>
            <person name="Culley D."/>
            <person name="Magnuson J.K."/>
            <person name="James T.Y."/>
            <person name="O'Malley M.A."/>
            <person name="Stajich J.E."/>
            <person name="Spatafora J.W."/>
            <person name="Visel A."/>
            <person name="Grigoriev I.V."/>
        </authorList>
    </citation>
    <scope>NUCLEOTIDE SEQUENCE [LARGE SCALE GENOMIC DNA]</scope>
    <source>
        <strain evidence="3 4">PL171</strain>
    </source>
</reference>
<dbReference type="InterPro" id="IPR000246">
    <property type="entry name" value="Peptidase_T2"/>
</dbReference>
<dbReference type="InterPro" id="IPR037464">
    <property type="entry name" value="Taspase1"/>
</dbReference>
<sequence>MACVTAQTILVHIGAGHHSPKLDAVYRSAIRRAIAAARRALQAASHSASAHDASAAAQAVVAAIKSLEDDPALNAGTGSNLTWDGTIECDASIMDGVCGSRFGSVGAAGGIRNPIEAAMGVMAFASRGVLPGGRVPPMLLTGPGAARFLTSTLHRPDLTCDPASLITPSAQARHARHLSIVTSAAGAAAAADQPHSFYDEPLNHDTVGAIVLDADGNVAAGVSSGGISLKYPGRVGEAAVYGAGVWAQNAGREAGDEGTLGVGVSCSGVGEAIVQSGLARRVADIVLAQKEREEGEDEQIRRAVEVDAGQGMGLCMLVHDPRAGIQGMREVVVAHSTPSMGVGVWDERARGSGTGKRKGDGVEYIMSRRGEGRASCVQRIGLM</sequence>
<accession>A0A1Y2HM36</accession>
<dbReference type="GO" id="GO:0004298">
    <property type="term" value="F:threonine-type endopeptidase activity"/>
    <property type="evidence" value="ECO:0007669"/>
    <property type="project" value="InterPro"/>
</dbReference>
<evidence type="ECO:0000256" key="1">
    <source>
        <dbReference type="PIRSR" id="PIRSR600246-1"/>
    </source>
</evidence>
<dbReference type="InterPro" id="IPR029055">
    <property type="entry name" value="Ntn_hydrolases_N"/>
</dbReference>
<name>A0A1Y2HM36_9FUNG</name>
<proteinExistence type="predicted"/>
<dbReference type="GO" id="GO:0005737">
    <property type="term" value="C:cytoplasm"/>
    <property type="evidence" value="ECO:0007669"/>
    <property type="project" value="TreeGrafter"/>
</dbReference>
<organism evidence="3 4">
    <name type="scientific">Catenaria anguillulae PL171</name>
    <dbReference type="NCBI Taxonomy" id="765915"/>
    <lineage>
        <taxon>Eukaryota</taxon>
        <taxon>Fungi</taxon>
        <taxon>Fungi incertae sedis</taxon>
        <taxon>Blastocladiomycota</taxon>
        <taxon>Blastocladiomycetes</taxon>
        <taxon>Blastocladiales</taxon>
        <taxon>Catenariaceae</taxon>
        <taxon>Catenaria</taxon>
    </lineage>
</organism>
<dbReference type="EMBL" id="MCFL01000021">
    <property type="protein sequence ID" value="ORZ35650.1"/>
    <property type="molecule type" value="Genomic_DNA"/>
</dbReference>
<dbReference type="Pfam" id="PF01112">
    <property type="entry name" value="Asparaginase_2"/>
    <property type="match status" value="1"/>
</dbReference>
<protein>
    <submittedName>
        <fullName evidence="3">Nucleophile aminohydrolase</fullName>
    </submittedName>
</protein>
<dbReference type="AlphaFoldDB" id="A0A1Y2HM36"/>
<dbReference type="PANTHER" id="PTHR10188:SF8">
    <property type="entry name" value="THREONINE ASPARTASE 1"/>
    <property type="match status" value="1"/>
</dbReference>
<dbReference type="GO" id="GO:0051604">
    <property type="term" value="P:protein maturation"/>
    <property type="evidence" value="ECO:0007669"/>
    <property type="project" value="TreeGrafter"/>
</dbReference>
<evidence type="ECO:0000256" key="2">
    <source>
        <dbReference type="PIRSR" id="PIRSR600246-3"/>
    </source>
</evidence>
<keyword evidence="4" id="KW-1185">Reference proteome</keyword>
<evidence type="ECO:0000313" key="3">
    <source>
        <dbReference type="EMBL" id="ORZ35650.1"/>
    </source>
</evidence>
<evidence type="ECO:0000313" key="4">
    <source>
        <dbReference type="Proteomes" id="UP000193411"/>
    </source>
</evidence>
<comment type="caution">
    <text evidence="3">The sequence shown here is derived from an EMBL/GenBank/DDBJ whole genome shotgun (WGS) entry which is preliminary data.</text>
</comment>
<dbReference type="CDD" id="cd04514">
    <property type="entry name" value="Taspase1_like"/>
    <property type="match status" value="1"/>
</dbReference>
<dbReference type="Proteomes" id="UP000193411">
    <property type="component" value="Unassembled WGS sequence"/>
</dbReference>
<dbReference type="Gene3D" id="3.60.20.30">
    <property type="entry name" value="(Glycosyl)asparaginase"/>
    <property type="match status" value="1"/>
</dbReference>
<feature type="site" description="Cleavage; by autolysis" evidence="2">
    <location>
        <begin position="205"/>
        <end position="206"/>
    </location>
</feature>
<dbReference type="OrthoDB" id="2262349at2759"/>
<dbReference type="STRING" id="765915.A0A1Y2HM36"/>
<keyword evidence="3" id="KW-0378">Hydrolase</keyword>
<dbReference type="PANTHER" id="PTHR10188">
    <property type="entry name" value="L-ASPARAGINASE"/>
    <property type="match status" value="1"/>
</dbReference>